<feature type="region of interest" description="Disordered" evidence="2">
    <location>
        <begin position="545"/>
        <end position="575"/>
    </location>
</feature>
<gene>
    <name evidence="6" type="ORF">NSK_001220</name>
</gene>
<keyword evidence="4" id="KW-0732">Signal</keyword>
<organism evidence="6 7">
    <name type="scientific">Nannochloropsis salina CCMP1776</name>
    <dbReference type="NCBI Taxonomy" id="1027361"/>
    <lineage>
        <taxon>Eukaryota</taxon>
        <taxon>Sar</taxon>
        <taxon>Stramenopiles</taxon>
        <taxon>Ochrophyta</taxon>
        <taxon>Eustigmatophyceae</taxon>
        <taxon>Eustigmatales</taxon>
        <taxon>Monodopsidaceae</taxon>
        <taxon>Microchloropsis</taxon>
        <taxon>Microchloropsis salina</taxon>
    </lineage>
</organism>
<feature type="domain" description="Sulfatase N-terminal" evidence="5">
    <location>
        <begin position="669"/>
        <end position="811"/>
    </location>
</feature>
<dbReference type="Proteomes" id="UP000355283">
    <property type="component" value="Unassembled WGS sequence"/>
</dbReference>
<dbReference type="Gene3D" id="3.40.720.10">
    <property type="entry name" value="Alkaline Phosphatase, subunit A"/>
    <property type="match status" value="2"/>
</dbReference>
<feature type="compositionally biased region" description="Polar residues" evidence="2">
    <location>
        <begin position="656"/>
        <end position="669"/>
    </location>
</feature>
<dbReference type="EMBL" id="SDOX01000005">
    <property type="protein sequence ID" value="TFJ87873.1"/>
    <property type="molecule type" value="Genomic_DNA"/>
</dbReference>
<dbReference type="InterPro" id="IPR000917">
    <property type="entry name" value="Sulfatase_N"/>
</dbReference>
<proteinExistence type="inferred from homology"/>
<feature type="chain" id="PRO_5020039866" description="Sulfatase N-terminal domain-containing protein" evidence="4">
    <location>
        <begin position="28"/>
        <end position="935"/>
    </location>
</feature>
<accession>A0A4D9DCP4</accession>
<reference evidence="6 7" key="1">
    <citation type="submission" date="2019-01" db="EMBL/GenBank/DDBJ databases">
        <title>Nuclear Genome Assembly of the Microalgal Biofuel strain Nannochloropsis salina CCMP1776.</title>
        <authorList>
            <person name="Hovde B."/>
        </authorList>
    </citation>
    <scope>NUCLEOTIDE SEQUENCE [LARGE SCALE GENOMIC DNA]</scope>
    <source>
        <strain evidence="6 7">CCMP1776</strain>
    </source>
</reference>
<evidence type="ECO:0000313" key="7">
    <source>
        <dbReference type="Proteomes" id="UP000355283"/>
    </source>
</evidence>
<comment type="caution">
    <text evidence="6">The sequence shown here is derived from an EMBL/GenBank/DDBJ whole genome shotgun (WGS) entry which is preliminary data.</text>
</comment>
<evidence type="ECO:0000256" key="4">
    <source>
        <dbReference type="SAM" id="SignalP"/>
    </source>
</evidence>
<feature type="region of interest" description="Disordered" evidence="2">
    <location>
        <begin position="590"/>
        <end position="618"/>
    </location>
</feature>
<evidence type="ECO:0000259" key="5">
    <source>
        <dbReference type="Pfam" id="PF00884"/>
    </source>
</evidence>
<dbReference type="GO" id="GO:0004065">
    <property type="term" value="F:arylsulfatase activity"/>
    <property type="evidence" value="ECO:0007669"/>
    <property type="project" value="TreeGrafter"/>
</dbReference>
<protein>
    <recommendedName>
        <fullName evidence="5">Sulfatase N-terminal domain-containing protein</fullName>
    </recommendedName>
</protein>
<keyword evidence="3" id="KW-0472">Membrane</keyword>
<comment type="similarity">
    <text evidence="1">Belongs to the sulfatase family.</text>
</comment>
<feature type="signal peptide" evidence="4">
    <location>
        <begin position="1"/>
        <end position="27"/>
    </location>
</feature>
<evidence type="ECO:0000256" key="3">
    <source>
        <dbReference type="SAM" id="Phobius"/>
    </source>
</evidence>
<keyword evidence="3" id="KW-0812">Transmembrane</keyword>
<dbReference type="AlphaFoldDB" id="A0A4D9DCP4"/>
<dbReference type="PANTHER" id="PTHR42693">
    <property type="entry name" value="ARYLSULFATASE FAMILY MEMBER"/>
    <property type="match status" value="1"/>
</dbReference>
<keyword evidence="7" id="KW-1185">Reference proteome</keyword>
<feature type="region of interest" description="Disordered" evidence="2">
    <location>
        <begin position="656"/>
        <end position="696"/>
    </location>
</feature>
<feature type="transmembrane region" description="Helical" evidence="3">
    <location>
        <begin position="279"/>
        <end position="298"/>
    </location>
</feature>
<evidence type="ECO:0000313" key="6">
    <source>
        <dbReference type="EMBL" id="TFJ87873.1"/>
    </source>
</evidence>
<dbReference type="InterPro" id="IPR050738">
    <property type="entry name" value="Sulfatase"/>
</dbReference>
<dbReference type="SUPFAM" id="SSF53649">
    <property type="entry name" value="Alkaline phosphatase-like"/>
    <property type="match status" value="1"/>
</dbReference>
<dbReference type="OrthoDB" id="154634at2759"/>
<name>A0A4D9DCP4_9STRA</name>
<feature type="transmembrane region" description="Helical" evidence="3">
    <location>
        <begin position="64"/>
        <end position="81"/>
    </location>
</feature>
<feature type="transmembrane region" description="Helical" evidence="3">
    <location>
        <begin position="222"/>
        <end position="243"/>
    </location>
</feature>
<keyword evidence="3" id="KW-1133">Transmembrane helix</keyword>
<feature type="transmembrane region" description="Helical" evidence="3">
    <location>
        <begin position="167"/>
        <end position="194"/>
    </location>
</feature>
<dbReference type="Pfam" id="PF00884">
    <property type="entry name" value="Sulfatase"/>
    <property type="match status" value="1"/>
</dbReference>
<sequence length="935" mass="105191">MYSMKSIGLSLLLAGMALFSSTTFVDAQVIAQAMVKPLSVRPGGRITATLNFVVSSFASNATDPAIAVGFATLGAQELAALNNKNRTTKGKASMDPLANELVIRGSRISPNKWRPKLRTNESEWYSVAWGIPKEGTLLKKVYKVVCKIRVGKGVESNTVRKQQRRQVLGIISAAILVFAHAFIVAAQVTALALMGSRMNGDFIYNLVYAVKTCTWRETDAKYFFPLMLSATLAIEMVWLWYALPTPRSVECRTDKNDDTAADKIQKKMSARQNSTVNRWYLALSMVGLLRGVVFWRGYSPVANTLYSLVQYSQMKGPSSLKRSQKYGSYIPRKAHKIYKYDYASLPERVAGNAAEALGRSNNEEAQIQKQRKETNVILLLSESFGNSLLKTEEGLEAFPFYENVVQRDPDIYDFTNNRAVSGNTLTAASAALVGSYVAAPDLHPDTWTFFDLPNLFTLGKALGYRLVLFMPYDHEDWFPFTGIHEDRFDKIVSRSTLGERAVNDMGMDDRLVTAEVLKFLEEEGAKQRRHREKELLREQRASECQETYGEWPHHDSQVGKGDGPQEGEQEQRYHQRNEQEVGYTGSEYHVESEHDQEEGGVGEVRRQHGTEASEDDDEEAEKFILVVFWNHLHTPFLVDDEANPINQTLLDLTRASNARKQDETTTMTESLKKRAAASAPPKARPRKTLVPPDVRSTSSLDALTRLGMKEDRAVGAMQIGDKMMQDVYDTLQSSGLLENTLISFQSDHGETAGPVVRKRLADPDSLYLATPLWMHIPPTLLTDTQRATLRANGDRLTSNMDVMPTFVEILGWESADSMFDGVPSIFKHGDSLLRPVEHDRVTSGWQGPPFVDSCDWAHGFVFNASHTLILRVPDNDAVLEALDKEDGTWTTVKQRVPLKELPGEELVWWMQELQTNHADMMKTMKECFWDYLWES</sequence>
<dbReference type="InterPro" id="IPR017850">
    <property type="entry name" value="Alkaline_phosphatase_core_sf"/>
</dbReference>
<evidence type="ECO:0000256" key="1">
    <source>
        <dbReference type="ARBA" id="ARBA00008779"/>
    </source>
</evidence>
<evidence type="ECO:0000256" key="2">
    <source>
        <dbReference type="SAM" id="MobiDB-lite"/>
    </source>
</evidence>
<dbReference type="PANTHER" id="PTHR42693:SF33">
    <property type="entry name" value="ARYLSULFATASE"/>
    <property type="match status" value="1"/>
</dbReference>